<name>A0A8H3FVA9_9LECA</name>
<keyword evidence="1" id="KW-0732">Signal</keyword>
<dbReference type="Proteomes" id="UP000664534">
    <property type="component" value="Unassembled WGS sequence"/>
</dbReference>
<sequence length="185" mass="19906">MRALKAVFLAVISGLINPTLTATPPLSVPSSPSSDSLVNTSSALQFTINTNVSAPATSPNEYPIDPYQMRVPGTTTSLILSKYGSPIHFEAFLNLVADAQYQLVASVVAARGDGPVPQPTIQWAQGKLRVRISRPLAREDLTWLMLADTLEGLRGFFGVRGWFETEITILDDTAGIVGSGSVQFW</sequence>
<protein>
    <submittedName>
        <fullName evidence="2">Uncharacterized protein</fullName>
    </submittedName>
</protein>
<keyword evidence="3" id="KW-1185">Reference proteome</keyword>
<reference evidence="2" key="1">
    <citation type="submission" date="2021-03" db="EMBL/GenBank/DDBJ databases">
        <authorList>
            <person name="Tagirdzhanova G."/>
        </authorList>
    </citation>
    <scope>NUCLEOTIDE SEQUENCE</scope>
</reference>
<evidence type="ECO:0000256" key="1">
    <source>
        <dbReference type="SAM" id="SignalP"/>
    </source>
</evidence>
<evidence type="ECO:0000313" key="2">
    <source>
        <dbReference type="EMBL" id="CAF9931366.1"/>
    </source>
</evidence>
<comment type="caution">
    <text evidence="2">The sequence shown here is derived from an EMBL/GenBank/DDBJ whole genome shotgun (WGS) entry which is preliminary data.</text>
</comment>
<gene>
    <name evidence="2" type="ORF">IMSHALPRED_008603</name>
</gene>
<feature type="chain" id="PRO_5034536973" evidence="1">
    <location>
        <begin position="22"/>
        <end position="185"/>
    </location>
</feature>
<dbReference type="AlphaFoldDB" id="A0A8H3FVA9"/>
<dbReference type="OrthoDB" id="5393572at2759"/>
<organism evidence="2 3">
    <name type="scientific">Imshaugia aleurites</name>
    <dbReference type="NCBI Taxonomy" id="172621"/>
    <lineage>
        <taxon>Eukaryota</taxon>
        <taxon>Fungi</taxon>
        <taxon>Dikarya</taxon>
        <taxon>Ascomycota</taxon>
        <taxon>Pezizomycotina</taxon>
        <taxon>Lecanoromycetes</taxon>
        <taxon>OSLEUM clade</taxon>
        <taxon>Lecanoromycetidae</taxon>
        <taxon>Lecanorales</taxon>
        <taxon>Lecanorineae</taxon>
        <taxon>Parmeliaceae</taxon>
        <taxon>Imshaugia</taxon>
    </lineage>
</organism>
<dbReference type="EMBL" id="CAJPDT010000061">
    <property type="protein sequence ID" value="CAF9931366.1"/>
    <property type="molecule type" value="Genomic_DNA"/>
</dbReference>
<accession>A0A8H3FVA9</accession>
<proteinExistence type="predicted"/>
<evidence type="ECO:0000313" key="3">
    <source>
        <dbReference type="Proteomes" id="UP000664534"/>
    </source>
</evidence>
<feature type="signal peptide" evidence="1">
    <location>
        <begin position="1"/>
        <end position="21"/>
    </location>
</feature>